<keyword evidence="4" id="KW-0206">Cytoskeleton</keyword>
<evidence type="ECO:0000256" key="8">
    <source>
        <dbReference type="SAM" id="SignalP"/>
    </source>
</evidence>
<evidence type="ECO:0000313" key="10">
    <source>
        <dbReference type="Proteomes" id="UP000759131"/>
    </source>
</evidence>
<evidence type="ECO:0000313" key="9">
    <source>
        <dbReference type="EMBL" id="CAD7645519.1"/>
    </source>
</evidence>
<dbReference type="PANTHER" id="PTHR12968">
    <property type="entry name" value="B9 DOMAIN-CONTAINING"/>
    <property type="match status" value="1"/>
</dbReference>
<reference evidence="9" key="1">
    <citation type="submission" date="2020-11" db="EMBL/GenBank/DDBJ databases">
        <authorList>
            <person name="Tran Van P."/>
        </authorList>
    </citation>
    <scope>NUCLEOTIDE SEQUENCE</scope>
</reference>
<name>A0A7R9LPJ9_9ACAR</name>
<dbReference type="GO" id="GO:0060271">
    <property type="term" value="P:cilium assembly"/>
    <property type="evidence" value="ECO:0007669"/>
    <property type="project" value="TreeGrafter"/>
</dbReference>
<dbReference type="Pfam" id="PF07162">
    <property type="entry name" value="B9-C2"/>
    <property type="match status" value="1"/>
</dbReference>
<comment type="similarity">
    <text evidence="6">Belongs to the B9D family.</text>
</comment>
<evidence type="ECO:0000256" key="1">
    <source>
        <dbReference type="ARBA" id="ARBA00004120"/>
    </source>
</evidence>
<dbReference type="PANTHER" id="PTHR12968:SF2">
    <property type="entry name" value="B9 DOMAIN-CONTAINING PROTEIN 2"/>
    <property type="match status" value="1"/>
</dbReference>
<protein>
    <recommendedName>
        <fullName evidence="7">B9 domain-containing protein 2</fullName>
    </recommendedName>
</protein>
<keyword evidence="8" id="KW-0732">Signal</keyword>
<dbReference type="InterPro" id="IPR010796">
    <property type="entry name" value="C2_B9-type_dom"/>
</dbReference>
<evidence type="ECO:0000256" key="7">
    <source>
        <dbReference type="ARBA" id="ARBA00039272"/>
    </source>
</evidence>
<sequence length="178" mass="20615">MQILMAEVFVFGQLLSAEAFPKQSLFCKWKLHFGTNWKVLEGLTTGQTQVDEPQAQETTYWCHPIDLHFVTKGIQGWPKLELQVWHQDSFGRCNICSYGFIHMPSQGGYHKITCHTWRPIGSLSDQISQFFTEDSLKLMNEEIITNENRSRLQTQAMGSVNLELYVVFKNFEIYGIET</sequence>
<dbReference type="GO" id="GO:0036038">
    <property type="term" value="C:MKS complex"/>
    <property type="evidence" value="ECO:0007669"/>
    <property type="project" value="TreeGrafter"/>
</dbReference>
<gene>
    <name evidence="9" type="ORF">OSB1V03_LOCUS20544</name>
</gene>
<dbReference type="AlphaFoldDB" id="A0A7R9LPJ9"/>
<feature type="chain" id="PRO_5036211284" description="B9 domain-containing protein 2" evidence="8">
    <location>
        <begin position="20"/>
        <end position="178"/>
    </location>
</feature>
<dbReference type="PROSITE" id="PS51381">
    <property type="entry name" value="C2_B9"/>
    <property type="match status" value="1"/>
</dbReference>
<organism evidence="9">
    <name type="scientific">Medioppia subpectinata</name>
    <dbReference type="NCBI Taxonomy" id="1979941"/>
    <lineage>
        <taxon>Eukaryota</taxon>
        <taxon>Metazoa</taxon>
        <taxon>Ecdysozoa</taxon>
        <taxon>Arthropoda</taxon>
        <taxon>Chelicerata</taxon>
        <taxon>Arachnida</taxon>
        <taxon>Acari</taxon>
        <taxon>Acariformes</taxon>
        <taxon>Sarcoptiformes</taxon>
        <taxon>Oribatida</taxon>
        <taxon>Brachypylina</taxon>
        <taxon>Oppioidea</taxon>
        <taxon>Oppiidae</taxon>
        <taxon>Medioppia</taxon>
    </lineage>
</organism>
<feature type="signal peptide" evidence="8">
    <location>
        <begin position="1"/>
        <end position="19"/>
    </location>
</feature>
<accession>A0A7R9LPJ9</accession>
<evidence type="ECO:0000256" key="6">
    <source>
        <dbReference type="ARBA" id="ARBA00038411"/>
    </source>
</evidence>
<keyword evidence="10" id="KW-1185">Reference proteome</keyword>
<keyword evidence="2" id="KW-0963">Cytoplasm</keyword>
<proteinExistence type="inferred from homology"/>
<dbReference type="EMBL" id="CAJPIZ010034349">
    <property type="protein sequence ID" value="CAG2120597.1"/>
    <property type="molecule type" value="Genomic_DNA"/>
</dbReference>
<evidence type="ECO:0000256" key="4">
    <source>
        <dbReference type="ARBA" id="ARBA00023212"/>
    </source>
</evidence>
<evidence type="ECO:0000256" key="2">
    <source>
        <dbReference type="ARBA" id="ARBA00022490"/>
    </source>
</evidence>
<dbReference type="OrthoDB" id="184109at2759"/>
<evidence type="ECO:0000256" key="5">
    <source>
        <dbReference type="ARBA" id="ARBA00023273"/>
    </source>
</evidence>
<keyword evidence="5" id="KW-0966">Cell projection</keyword>
<dbReference type="Proteomes" id="UP000759131">
    <property type="component" value="Unassembled WGS sequence"/>
</dbReference>
<evidence type="ECO:0000256" key="3">
    <source>
        <dbReference type="ARBA" id="ARBA00022794"/>
    </source>
</evidence>
<keyword evidence="3" id="KW-0970">Cilium biogenesis/degradation</keyword>
<dbReference type="EMBL" id="OC888924">
    <property type="protein sequence ID" value="CAD7645519.1"/>
    <property type="molecule type" value="Genomic_DNA"/>
</dbReference>
<comment type="subcellular location">
    <subcellularLocation>
        <location evidence="1">Cytoplasm</location>
        <location evidence="1">Cytoskeleton</location>
        <location evidence="1">Cilium basal body</location>
    </subcellularLocation>
</comment>